<name>A0A9W7E9H8_9STRA</name>
<evidence type="ECO:0000256" key="1">
    <source>
        <dbReference type="SAM" id="MobiDB-lite"/>
    </source>
</evidence>
<comment type="caution">
    <text evidence="2">The sequence shown here is derived from an EMBL/GenBank/DDBJ whole genome shotgun (WGS) entry which is preliminary data.</text>
</comment>
<protein>
    <submittedName>
        <fullName evidence="2">Uncharacterized protein</fullName>
    </submittedName>
</protein>
<dbReference type="OrthoDB" id="10344397at2759"/>
<keyword evidence="3" id="KW-1185">Reference proteome</keyword>
<reference evidence="2" key="1">
    <citation type="submission" date="2022-07" db="EMBL/GenBank/DDBJ databases">
        <title>Genome analysis of Parmales, a sister group of diatoms, reveals the evolutionary specialization of diatoms from phago-mixotrophs to photoautotrophs.</title>
        <authorList>
            <person name="Ban H."/>
            <person name="Sato S."/>
            <person name="Yoshikawa S."/>
            <person name="Kazumasa Y."/>
            <person name="Nakamura Y."/>
            <person name="Ichinomiya M."/>
            <person name="Saitoh K."/>
            <person name="Sato N."/>
            <person name="Blanc-Mathieu R."/>
            <person name="Endo H."/>
            <person name="Kuwata A."/>
            <person name="Ogata H."/>
        </authorList>
    </citation>
    <scope>NUCLEOTIDE SEQUENCE</scope>
</reference>
<feature type="region of interest" description="Disordered" evidence="1">
    <location>
        <begin position="1"/>
        <end position="56"/>
    </location>
</feature>
<sequence>MAAAFESPKKGTPPKMAPSNHEVGELAQQFQTKINHSFEEAEKSHKSSTPSKARAPIFVDVSEEPTSGEAFLRNVDKFRSAEEVAARLDGNHGVDKFRSNEEIAARIQGEGYIHEPTIARAPTKGGAVSKGRQAVLDRERANAQAEQLRKVEKKTTFVAKGSSGAEGRYRKTTTLVSPLGVARKKGFDDLP</sequence>
<organism evidence="2 3">
    <name type="scientific">Triparma retinervis</name>
    <dbReference type="NCBI Taxonomy" id="2557542"/>
    <lineage>
        <taxon>Eukaryota</taxon>
        <taxon>Sar</taxon>
        <taxon>Stramenopiles</taxon>
        <taxon>Ochrophyta</taxon>
        <taxon>Bolidophyceae</taxon>
        <taxon>Parmales</taxon>
        <taxon>Triparmaceae</taxon>
        <taxon>Triparma</taxon>
    </lineage>
</organism>
<gene>
    <name evidence="2" type="ORF">TrRE_jg13015</name>
</gene>
<dbReference type="Proteomes" id="UP001165082">
    <property type="component" value="Unassembled WGS sequence"/>
</dbReference>
<accession>A0A9W7E9H8</accession>
<evidence type="ECO:0000313" key="2">
    <source>
        <dbReference type="EMBL" id="GMH70428.1"/>
    </source>
</evidence>
<dbReference type="EMBL" id="BRXZ01002799">
    <property type="protein sequence ID" value="GMH70428.1"/>
    <property type="molecule type" value="Genomic_DNA"/>
</dbReference>
<feature type="compositionally biased region" description="Basic and acidic residues" evidence="1">
    <location>
        <begin position="36"/>
        <end position="45"/>
    </location>
</feature>
<proteinExistence type="predicted"/>
<dbReference type="AlphaFoldDB" id="A0A9W7E9H8"/>
<evidence type="ECO:0000313" key="3">
    <source>
        <dbReference type="Proteomes" id="UP001165082"/>
    </source>
</evidence>